<name>A0A7G2K1R0_HAEIF</name>
<gene>
    <name evidence="1" type="ORF">HAINFHK1212_1254</name>
</gene>
<sequence>MAQYQSHKPFWKADYFSLFYSLEKIVEITQFLGDVAINISPKLSPFFSI</sequence>
<dbReference type="AlphaFoldDB" id="A0A7G2K1R0"/>
<comment type="caution">
    <text evidence="1">The sequence shown here is derived from an EMBL/GenBank/DDBJ whole genome shotgun (WGS) entry which is preliminary data.</text>
</comment>
<dbReference type="EMBL" id="ABFC01000192">
    <property type="protein sequence ID" value="EFA29327.1"/>
    <property type="molecule type" value="Genomic_DNA"/>
</dbReference>
<reference evidence="1" key="1">
    <citation type="journal article" date="2010" name="Genomics">
        <title>Tracing phylogenomic events leading to diversity of Haemophilus influenzae and the emergence of Brazilian Purpuric Fever (BPF)-associated clones.</title>
        <authorList>
            <person name="Papazisi L."/>
            <person name="Ratnayake S."/>
            <person name="Remortel B.G."/>
            <person name="Bock G.R."/>
            <person name="Liang W."/>
            <person name="Saeed A.I."/>
            <person name="Liu J."/>
            <person name="Fleischmann R.D."/>
            <person name="Kilian M."/>
            <person name="Peterson S.N."/>
        </authorList>
    </citation>
    <scope>NUCLEOTIDE SEQUENCE [LARGE SCALE GENOMIC DNA]</scope>
    <source>
        <strain evidence="1">HK1212</strain>
    </source>
</reference>
<evidence type="ECO:0000313" key="1">
    <source>
        <dbReference type="EMBL" id="EFA29327.1"/>
    </source>
</evidence>
<protein>
    <submittedName>
        <fullName evidence="1">Uncharacterized protein</fullName>
    </submittedName>
</protein>
<feature type="non-terminal residue" evidence="1">
    <location>
        <position position="49"/>
    </location>
</feature>
<proteinExistence type="predicted"/>
<organism evidence="1">
    <name type="scientific">Haemophilus influenzae HK1212</name>
    <dbReference type="NCBI Taxonomy" id="456482"/>
    <lineage>
        <taxon>Bacteria</taxon>
        <taxon>Pseudomonadati</taxon>
        <taxon>Pseudomonadota</taxon>
        <taxon>Gammaproteobacteria</taxon>
        <taxon>Pasteurellales</taxon>
        <taxon>Pasteurellaceae</taxon>
        <taxon>Haemophilus</taxon>
    </lineage>
</organism>
<accession>A0A7G2K1R0</accession>